<sequence length="102" mass="11397">MVVVLPAASRPTIRILISGLVNNRLKSFAKQSTDDGSPPSAMALLAISRQAKGQTTVAVLNFSTIPEILPCRRRLNPQFSVWFPRRDPELFFFSTQKKLGHF</sequence>
<proteinExistence type="predicted"/>
<name>A0A0A0LDL2_CUCSA</name>
<dbReference type="AlphaFoldDB" id="A0A0A0LDL2"/>
<evidence type="ECO:0000313" key="2">
    <source>
        <dbReference type="Proteomes" id="UP000029981"/>
    </source>
</evidence>
<accession>A0A0A0LDL2</accession>
<reference evidence="1 2" key="3">
    <citation type="journal article" date="2010" name="BMC Genomics">
        <title>Transcriptome sequencing and comparative analysis of cucumber flowers with different sex types.</title>
        <authorList>
            <person name="Guo S."/>
            <person name="Zheng Y."/>
            <person name="Joung J.G."/>
            <person name="Liu S."/>
            <person name="Zhang Z."/>
            <person name="Crasta O.R."/>
            <person name="Sobral B.W."/>
            <person name="Xu Y."/>
            <person name="Huang S."/>
            <person name="Fei Z."/>
        </authorList>
    </citation>
    <scope>NUCLEOTIDE SEQUENCE [LARGE SCALE GENOMIC DNA]</scope>
    <source>
        <strain evidence="2">cv. 9930</strain>
    </source>
</reference>
<dbReference type="Gramene" id="KGN59878">
    <property type="protein sequence ID" value="KGN59878"/>
    <property type="gene ID" value="Csa_3G851780"/>
</dbReference>
<evidence type="ECO:0000313" key="1">
    <source>
        <dbReference type="EMBL" id="KGN59878.1"/>
    </source>
</evidence>
<keyword evidence="2" id="KW-1185">Reference proteome</keyword>
<reference evidence="1 2" key="4">
    <citation type="journal article" date="2011" name="BMC Genomics">
        <title>RNA-Seq improves annotation of protein-coding genes in the cucumber genome.</title>
        <authorList>
            <person name="Li Z."/>
            <person name="Zhang Z."/>
            <person name="Yan P."/>
            <person name="Huang S."/>
            <person name="Fei Z."/>
            <person name="Lin K."/>
        </authorList>
    </citation>
    <scope>NUCLEOTIDE SEQUENCE [LARGE SCALE GENOMIC DNA]</scope>
    <source>
        <strain evidence="2">cv. 9930</strain>
    </source>
</reference>
<dbReference type="Proteomes" id="UP000029981">
    <property type="component" value="Chromosome 3"/>
</dbReference>
<reference evidence="1 2" key="2">
    <citation type="journal article" date="2009" name="PLoS ONE">
        <title>An integrated genetic and cytogenetic map of the cucumber genome.</title>
        <authorList>
            <person name="Ren Y."/>
            <person name="Zhang Z."/>
            <person name="Liu J."/>
            <person name="Staub J.E."/>
            <person name="Han Y."/>
            <person name="Cheng Z."/>
            <person name="Li X."/>
            <person name="Lu J."/>
            <person name="Miao H."/>
            <person name="Kang H."/>
            <person name="Xie B."/>
            <person name="Gu X."/>
            <person name="Wang X."/>
            <person name="Du Y."/>
            <person name="Jin W."/>
            <person name="Huang S."/>
        </authorList>
    </citation>
    <scope>NUCLEOTIDE SEQUENCE [LARGE SCALE GENOMIC DNA]</scope>
    <source>
        <strain evidence="2">cv. 9930</strain>
    </source>
</reference>
<dbReference type="EMBL" id="CM002924">
    <property type="protein sequence ID" value="KGN59878.1"/>
    <property type="molecule type" value="Genomic_DNA"/>
</dbReference>
<reference evidence="1 2" key="1">
    <citation type="journal article" date="2009" name="Nat. Genet.">
        <title>The genome of the cucumber, Cucumis sativus L.</title>
        <authorList>
            <person name="Huang S."/>
            <person name="Li R."/>
            <person name="Zhang Z."/>
            <person name="Li L."/>
            <person name="Gu X."/>
            <person name="Fan W."/>
            <person name="Lucas W.J."/>
            <person name="Wang X."/>
            <person name="Xie B."/>
            <person name="Ni P."/>
            <person name="Ren Y."/>
            <person name="Zhu H."/>
            <person name="Li J."/>
            <person name="Lin K."/>
            <person name="Jin W."/>
            <person name="Fei Z."/>
            <person name="Li G."/>
            <person name="Staub J."/>
            <person name="Kilian A."/>
            <person name="van der Vossen E.A."/>
            <person name="Wu Y."/>
            <person name="Guo J."/>
            <person name="He J."/>
            <person name="Jia Z."/>
            <person name="Ren Y."/>
            <person name="Tian G."/>
            <person name="Lu Y."/>
            <person name="Ruan J."/>
            <person name="Qian W."/>
            <person name="Wang M."/>
            <person name="Huang Q."/>
            <person name="Li B."/>
            <person name="Xuan Z."/>
            <person name="Cao J."/>
            <person name="Asan"/>
            <person name="Wu Z."/>
            <person name="Zhang J."/>
            <person name="Cai Q."/>
            <person name="Bai Y."/>
            <person name="Zhao B."/>
            <person name="Han Y."/>
            <person name="Li Y."/>
            <person name="Li X."/>
            <person name="Wang S."/>
            <person name="Shi Q."/>
            <person name="Liu S."/>
            <person name="Cho W.K."/>
            <person name="Kim J.Y."/>
            <person name="Xu Y."/>
            <person name="Heller-Uszynska K."/>
            <person name="Miao H."/>
            <person name="Cheng Z."/>
            <person name="Zhang S."/>
            <person name="Wu J."/>
            <person name="Yang Y."/>
            <person name="Kang H."/>
            <person name="Li M."/>
            <person name="Liang H."/>
            <person name="Ren X."/>
            <person name="Shi Z."/>
            <person name="Wen M."/>
            <person name="Jian M."/>
            <person name="Yang H."/>
            <person name="Zhang G."/>
            <person name="Yang Z."/>
            <person name="Chen R."/>
            <person name="Liu S."/>
            <person name="Li J."/>
            <person name="Ma L."/>
            <person name="Liu H."/>
            <person name="Zhou Y."/>
            <person name="Zhao J."/>
            <person name="Fang X."/>
            <person name="Li G."/>
            <person name="Fang L."/>
            <person name="Li Y."/>
            <person name="Liu D."/>
            <person name="Zheng H."/>
            <person name="Zhang Y."/>
            <person name="Qin N."/>
            <person name="Li Z."/>
            <person name="Yang G."/>
            <person name="Yang S."/>
            <person name="Bolund L."/>
            <person name="Kristiansen K."/>
            <person name="Zheng H."/>
            <person name="Li S."/>
            <person name="Zhang X."/>
            <person name="Yang H."/>
            <person name="Wang J."/>
            <person name="Sun R."/>
            <person name="Zhang B."/>
            <person name="Jiang S."/>
            <person name="Wang J."/>
            <person name="Du Y."/>
            <person name="Li S."/>
        </authorList>
    </citation>
    <scope>NUCLEOTIDE SEQUENCE [LARGE SCALE GENOMIC DNA]</scope>
    <source>
        <strain evidence="2">cv. 9930</strain>
    </source>
</reference>
<protein>
    <submittedName>
        <fullName evidence="1">Uncharacterized protein</fullName>
    </submittedName>
</protein>
<gene>
    <name evidence="1" type="ORF">Csa_3G851780</name>
</gene>
<organism evidence="1 2">
    <name type="scientific">Cucumis sativus</name>
    <name type="common">Cucumber</name>
    <dbReference type="NCBI Taxonomy" id="3659"/>
    <lineage>
        <taxon>Eukaryota</taxon>
        <taxon>Viridiplantae</taxon>
        <taxon>Streptophyta</taxon>
        <taxon>Embryophyta</taxon>
        <taxon>Tracheophyta</taxon>
        <taxon>Spermatophyta</taxon>
        <taxon>Magnoliopsida</taxon>
        <taxon>eudicotyledons</taxon>
        <taxon>Gunneridae</taxon>
        <taxon>Pentapetalae</taxon>
        <taxon>rosids</taxon>
        <taxon>fabids</taxon>
        <taxon>Cucurbitales</taxon>
        <taxon>Cucurbitaceae</taxon>
        <taxon>Benincaseae</taxon>
        <taxon>Cucumis</taxon>
    </lineage>
</organism>